<comment type="caution">
    <text evidence="1">The sequence shown here is derived from an EMBL/GenBank/DDBJ whole genome shotgun (WGS) entry which is preliminary data.</text>
</comment>
<proteinExistence type="predicted"/>
<accession>A0A5N6KGL7</accession>
<name>A0A5N6KGL7_MONLA</name>
<gene>
    <name evidence="1" type="ORF">EYC80_006237</name>
</gene>
<sequence>MCNLYLSENFLHIITGKPLRQRRPSQHYHHNFFDPDYSRYWPTRNTPKTISLPNSHNAIFNAGIHIQP</sequence>
<evidence type="ECO:0000313" key="1">
    <source>
        <dbReference type="EMBL" id="KAB8302916.1"/>
    </source>
</evidence>
<keyword evidence="2" id="KW-1185">Reference proteome</keyword>
<dbReference type="Proteomes" id="UP000326757">
    <property type="component" value="Unassembled WGS sequence"/>
</dbReference>
<dbReference type="AlphaFoldDB" id="A0A5N6KGL7"/>
<protein>
    <submittedName>
        <fullName evidence="1">Uncharacterized protein</fullName>
    </submittedName>
</protein>
<organism evidence="1 2">
    <name type="scientific">Monilinia laxa</name>
    <name type="common">Brown rot fungus</name>
    <name type="synonym">Sclerotinia laxa</name>
    <dbReference type="NCBI Taxonomy" id="61186"/>
    <lineage>
        <taxon>Eukaryota</taxon>
        <taxon>Fungi</taxon>
        <taxon>Dikarya</taxon>
        <taxon>Ascomycota</taxon>
        <taxon>Pezizomycotina</taxon>
        <taxon>Leotiomycetes</taxon>
        <taxon>Helotiales</taxon>
        <taxon>Sclerotiniaceae</taxon>
        <taxon>Monilinia</taxon>
    </lineage>
</organism>
<dbReference type="EMBL" id="VIGI01000003">
    <property type="protein sequence ID" value="KAB8302916.1"/>
    <property type="molecule type" value="Genomic_DNA"/>
</dbReference>
<reference evidence="1 2" key="1">
    <citation type="submission" date="2019-06" db="EMBL/GenBank/DDBJ databases">
        <title>Genome Sequence of the Brown Rot Fungal Pathogen Monilinia laxa.</title>
        <authorList>
            <person name="De Miccolis Angelini R.M."/>
            <person name="Landi L."/>
            <person name="Abate D."/>
            <person name="Pollastro S."/>
            <person name="Romanazzi G."/>
            <person name="Faretra F."/>
        </authorList>
    </citation>
    <scope>NUCLEOTIDE SEQUENCE [LARGE SCALE GENOMIC DNA]</scope>
    <source>
        <strain evidence="1 2">Mlax316</strain>
    </source>
</reference>
<evidence type="ECO:0000313" key="2">
    <source>
        <dbReference type="Proteomes" id="UP000326757"/>
    </source>
</evidence>